<accession>A0AB34FFM2</accession>
<evidence type="ECO:0000313" key="1">
    <source>
        <dbReference type="EMBL" id="KAJ6437297.1"/>
    </source>
</evidence>
<reference evidence="1" key="1">
    <citation type="submission" date="2023-01" db="EMBL/GenBank/DDBJ databases">
        <title>The growth and conidiation of Purpureocillium lavendulum are regulated by nitrogen source and histone H3K14 acetylation.</title>
        <authorList>
            <person name="Tang P."/>
            <person name="Han J."/>
            <person name="Zhang C."/>
            <person name="Tang P."/>
            <person name="Qi F."/>
            <person name="Zhang K."/>
            <person name="Liang L."/>
        </authorList>
    </citation>
    <scope>NUCLEOTIDE SEQUENCE</scope>
    <source>
        <strain evidence="1">YMF1.00683</strain>
    </source>
</reference>
<sequence length="62" mass="6805">MESRAMRGASIVAYKIDMGNREASRADSQGEDVVVVNTSFYLAGQNHAFHRNAGSEEEIPPH</sequence>
<organism evidence="1 2">
    <name type="scientific">Purpureocillium lavendulum</name>
    <dbReference type="NCBI Taxonomy" id="1247861"/>
    <lineage>
        <taxon>Eukaryota</taxon>
        <taxon>Fungi</taxon>
        <taxon>Dikarya</taxon>
        <taxon>Ascomycota</taxon>
        <taxon>Pezizomycotina</taxon>
        <taxon>Sordariomycetes</taxon>
        <taxon>Hypocreomycetidae</taxon>
        <taxon>Hypocreales</taxon>
        <taxon>Ophiocordycipitaceae</taxon>
        <taxon>Purpureocillium</taxon>
    </lineage>
</organism>
<keyword evidence="2" id="KW-1185">Reference proteome</keyword>
<comment type="caution">
    <text evidence="1">The sequence shown here is derived from an EMBL/GenBank/DDBJ whole genome shotgun (WGS) entry which is preliminary data.</text>
</comment>
<evidence type="ECO:0000313" key="2">
    <source>
        <dbReference type="Proteomes" id="UP001163105"/>
    </source>
</evidence>
<gene>
    <name evidence="1" type="ORF">O9K51_10271</name>
</gene>
<proteinExistence type="predicted"/>
<dbReference type="EMBL" id="JAQHRD010000013">
    <property type="protein sequence ID" value="KAJ6437297.1"/>
    <property type="molecule type" value="Genomic_DNA"/>
</dbReference>
<dbReference type="Proteomes" id="UP001163105">
    <property type="component" value="Unassembled WGS sequence"/>
</dbReference>
<dbReference type="AlphaFoldDB" id="A0AB34FFM2"/>
<name>A0AB34FFM2_9HYPO</name>
<protein>
    <submittedName>
        <fullName evidence="1">Uncharacterized protein</fullName>
    </submittedName>
</protein>